<feature type="compositionally biased region" description="Polar residues" evidence="1">
    <location>
        <begin position="979"/>
        <end position="990"/>
    </location>
</feature>
<feature type="region of interest" description="Disordered" evidence="1">
    <location>
        <begin position="189"/>
        <end position="271"/>
    </location>
</feature>
<evidence type="ECO:0000313" key="4">
    <source>
        <dbReference type="Proteomes" id="UP000663841"/>
    </source>
</evidence>
<dbReference type="CDD" id="cd00067">
    <property type="entry name" value="GAL4"/>
    <property type="match status" value="2"/>
</dbReference>
<feature type="region of interest" description="Disordered" evidence="1">
    <location>
        <begin position="284"/>
        <end position="330"/>
    </location>
</feature>
<feature type="compositionally biased region" description="Basic and acidic residues" evidence="1">
    <location>
        <begin position="363"/>
        <end position="373"/>
    </location>
</feature>
<feature type="compositionally biased region" description="Basic and acidic residues" evidence="1">
    <location>
        <begin position="1273"/>
        <end position="1292"/>
    </location>
</feature>
<dbReference type="GO" id="GO:0008270">
    <property type="term" value="F:zinc ion binding"/>
    <property type="evidence" value="ECO:0007669"/>
    <property type="project" value="InterPro"/>
</dbReference>
<proteinExistence type="predicted"/>
<accession>A0A8H3GZP5</accession>
<dbReference type="InterPro" id="IPR001138">
    <property type="entry name" value="Zn2Cys6_DnaBD"/>
</dbReference>
<feature type="compositionally biased region" description="Basic and acidic residues" evidence="1">
    <location>
        <begin position="807"/>
        <end position="830"/>
    </location>
</feature>
<feature type="compositionally biased region" description="Basic and acidic residues" evidence="1">
    <location>
        <begin position="458"/>
        <end position="499"/>
    </location>
</feature>
<feature type="compositionally biased region" description="Basic and acidic residues" evidence="1">
    <location>
        <begin position="317"/>
        <end position="327"/>
    </location>
</feature>
<feature type="domain" description="Zn(2)-C6 fungal-type" evidence="2">
    <location>
        <begin position="29"/>
        <end position="58"/>
    </location>
</feature>
<dbReference type="PROSITE" id="PS50048">
    <property type="entry name" value="ZN2_CY6_FUNGAL_2"/>
    <property type="match status" value="2"/>
</dbReference>
<evidence type="ECO:0000259" key="2">
    <source>
        <dbReference type="PROSITE" id="PS50048"/>
    </source>
</evidence>
<comment type="caution">
    <text evidence="3">The sequence shown here is derived from an EMBL/GenBank/DDBJ whole genome shotgun (WGS) entry which is preliminary data.</text>
</comment>
<feature type="compositionally biased region" description="Basic residues" evidence="1">
    <location>
        <begin position="1262"/>
        <end position="1272"/>
    </location>
</feature>
<evidence type="ECO:0000313" key="3">
    <source>
        <dbReference type="EMBL" id="CAE6482235.1"/>
    </source>
</evidence>
<feature type="compositionally biased region" description="Low complexity" evidence="1">
    <location>
        <begin position="254"/>
        <end position="266"/>
    </location>
</feature>
<feature type="domain" description="Zn(2)-C6 fungal-type" evidence="2">
    <location>
        <begin position="131"/>
        <end position="161"/>
    </location>
</feature>
<feature type="compositionally biased region" description="Acidic residues" evidence="1">
    <location>
        <begin position="1293"/>
        <end position="1308"/>
    </location>
</feature>
<dbReference type="SUPFAM" id="SSF57701">
    <property type="entry name" value="Zn2/Cys6 DNA-binding domain"/>
    <property type="match status" value="2"/>
</dbReference>
<feature type="compositionally biased region" description="Low complexity" evidence="1">
    <location>
        <begin position="201"/>
        <end position="226"/>
    </location>
</feature>
<reference evidence="3" key="1">
    <citation type="submission" date="2021-01" db="EMBL/GenBank/DDBJ databases">
        <authorList>
            <person name="Kaushik A."/>
        </authorList>
    </citation>
    <scope>NUCLEOTIDE SEQUENCE</scope>
    <source>
        <strain evidence="3">AG3-T5</strain>
    </source>
</reference>
<feature type="compositionally biased region" description="Polar residues" evidence="1">
    <location>
        <begin position="906"/>
        <end position="915"/>
    </location>
</feature>
<dbReference type="SMART" id="SM00066">
    <property type="entry name" value="GAL4"/>
    <property type="match status" value="2"/>
</dbReference>
<feature type="compositionally biased region" description="Basic residues" evidence="1">
    <location>
        <begin position="345"/>
        <end position="355"/>
    </location>
</feature>
<feature type="compositionally biased region" description="Basic and acidic residues" evidence="1">
    <location>
        <begin position="752"/>
        <end position="795"/>
    </location>
</feature>
<sequence length="1375" mass="148820">MSPSLTSHDTRRRDALSIDALVDRPSTRQCGKCQEAQTRCDGREPCRNCEVRGTLCGYAWSSFSGPHTLLPGHPAPGQHAPAQSFPPPAKHRSPVPTGSIFPRSNAINGGWAIVPQGTNAPTAHPSGPVLSCKTCQARNTPCDGVTPVCGSCRIRRLECYLATPASSHPDRRNGNSTSMTWSARDRQALNPRSFPPSLSQAAMLLPPSRPRAPSDASKPSSSRASLMFMLNPKPEGKLASGSKPNAQRPAELKPITSVTTPVHHVTPPTPVAPTLMEKAQAAGMMDVDPPTSPGSSSGGATLSRRPSRKRSASPESHYGREREDSPGRESVASLGLSALAMGERRRNRALSHVHSPKSSMDSHPGRHALEPHSPRGSMDMHPPRNSIDSHPRSTRNSIDSHPSHSARGSMDSHSPTRSTRNSLDLHSRGQPLDEAHSGRGLNSADTHLNHPHPNSRPTEPHSQRVESNPHAETHLNRPGEPHAHRPMDTHPIDAHRRSIDSPQSIASPIDPNRPRSRSKSSLSHLLDGGGFGGITSKSPVHTSPIHTTPRPADTTKPTSTTPPRTTITPPHTARPLRTPSSEFGPGPSPTAHGPGPSPKPLGHSPTASRTFGPGPSPTAYGPGPSPTATKTFGSGPSPTTPFGPGPSSQPYGPAKSPTATSSSEPFSRPVSAESFTRPLSRDLHREPVPPPTHKASISTALADMNLKSAGTSRASSPGGHGRDVFVHSAFNGANPSNPRPYPWTFSAAGENIKSEGRMANVWRHETEAGMRRREAEAELRKQDQVELQRRRSEGAKRRKLGEEDGDQERRDSSTAEERRMSIVAEERRMSIIEPDQPEPEKRASVVEPDRRMSIIEPEKRMVEPEKRMSGIEMEPVSMSESERQMSIVEQLRKATGVAAKDAGRGPSNSLPNPRATTDVFGRSRRESAPMPGKWIDDKSKSPIVINDSPEAGIGDAEMNLPEPSETLFPERTKMPDSTLPGTTEGGSQLTPLAPFGHIWPPPVIGDSGKKARRQKDPEPVPARSFITPLNLPPTPATTQVKQSTPVVDEEAKDKEVGPSQLSGLRSMLTTMPPPTAFGAALQEFISTPATKARRNRAIVMTKTLMKDALGVLLDPNTDELLKDYVPPERKKEDEKPDGARRKMSVAIDTTDHTSLEFRAWAKRMFSTIKTSQDKDVLAFDGKPVVAEDDIYTTIMICHSQGNHCSIDETAKLVDQEHSWVPRALIEAFVQKCPGCPLENKITNTTAKPKKRKSVRGAASTGAKRKPTVRRGKKSQDGESSRRSRKSSGKEASPEESDGEEGDQEEDELKESGDEAGPADVRTDPDPEPVDQDQDQDEPDPEPEPEDELDEAEEPEMESEDEHVSRPSSEGQKNGT</sequence>
<organism evidence="3 4">
    <name type="scientific">Rhizoctonia solani</name>
    <dbReference type="NCBI Taxonomy" id="456999"/>
    <lineage>
        <taxon>Eukaryota</taxon>
        <taxon>Fungi</taxon>
        <taxon>Dikarya</taxon>
        <taxon>Basidiomycota</taxon>
        <taxon>Agaricomycotina</taxon>
        <taxon>Agaricomycetes</taxon>
        <taxon>Cantharellales</taxon>
        <taxon>Ceratobasidiaceae</taxon>
        <taxon>Rhizoctonia</taxon>
    </lineage>
</organism>
<feature type="region of interest" description="Disordered" evidence="1">
    <location>
        <begin position="1239"/>
        <end position="1375"/>
    </location>
</feature>
<feature type="compositionally biased region" description="Polar residues" evidence="1">
    <location>
        <begin position="535"/>
        <end position="546"/>
    </location>
</feature>
<dbReference type="InterPro" id="IPR036864">
    <property type="entry name" value="Zn2-C6_fun-type_DNA-bd_sf"/>
</dbReference>
<evidence type="ECO:0000256" key="1">
    <source>
        <dbReference type="SAM" id="MobiDB-lite"/>
    </source>
</evidence>
<feature type="compositionally biased region" description="Low complexity" evidence="1">
    <location>
        <begin position="71"/>
        <end position="83"/>
    </location>
</feature>
<feature type="compositionally biased region" description="Basic and acidic residues" evidence="1">
    <location>
        <begin position="838"/>
        <end position="869"/>
    </location>
</feature>
<dbReference type="Gene3D" id="4.10.240.10">
    <property type="entry name" value="Zn(2)-C6 fungal-type DNA-binding domain"/>
    <property type="match status" value="2"/>
</dbReference>
<gene>
    <name evidence="3" type="ORF">RDB_LOCUS211630</name>
</gene>
<dbReference type="Proteomes" id="UP000663841">
    <property type="component" value="Unassembled WGS sequence"/>
</dbReference>
<protein>
    <recommendedName>
        <fullName evidence="2">Zn(2)-C6 fungal-type domain-containing protein</fullName>
    </recommendedName>
</protein>
<name>A0A8H3GZP5_9AGAM</name>
<feature type="region of interest" description="Disordered" evidence="1">
    <location>
        <begin position="69"/>
        <end position="95"/>
    </location>
</feature>
<dbReference type="EMBL" id="CAJMWW010000667">
    <property type="protein sequence ID" value="CAE6482235.1"/>
    <property type="molecule type" value="Genomic_DNA"/>
</dbReference>
<feature type="compositionally biased region" description="Polar residues" evidence="1">
    <location>
        <begin position="411"/>
        <end position="422"/>
    </location>
</feature>
<feature type="compositionally biased region" description="Acidic residues" evidence="1">
    <location>
        <begin position="1325"/>
        <end position="1360"/>
    </location>
</feature>
<feature type="compositionally biased region" description="Low complexity" evidence="1">
    <location>
        <begin position="551"/>
        <end position="571"/>
    </location>
</feature>
<feature type="compositionally biased region" description="Polar residues" evidence="1">
    <location>
        <begin position="1365"/>
        <end position="1375"/>
    </location>
</feature>
<feature type="region of interest" description="Disordered" evidence="1">
    <location>
        <begin position="345"/>
        <end position="1058"/>
    </location>
</feature>
<feature type="compositionally biased region" description="Basic and acidic residues" evidence="1">
    <location>
        <begin position="423"/>
        <end position="437"/>
    </location>
</feature>
<dbReference type="GO" id="GO:0000981">
    <property type="term" value="F:DNA-binding transcription factor activity, RNA polymerase II-specific"/>
    <property type="evidence" value="ECO:0007669"/>
    <property type="project" value="InterPro"/>
</dbReference>